<dbReference type="Gene3D" id="3.40.190.10">
    <property type="entry name" value="Periplasmic binding protein-like II"/>
    <property type="match status" value="1"/>
</dbReference>
<evidence type="ECO:0000313" key="2">
    <source>
        <dbReference type="EMBL" id="MBD7959493.1"/>
    </source>
</evidence>
<keyword evidence="3" id="KW-1185">Reference proteome</keyword>
<reference evidence="2 3" key="1">
    <citation type="submission" date="2020-08" db="EMBL/GenBank/DDBJ databases">
        <title>A Genomic Blueprint of the Chicken Gut Microbiome.</title>
        <authorList>
            <person name="Gilroy R."/>
            <person name="Ravi A."/>
            <person name="Getino M."/>
            <person name="Pursley I."/>
            <person name="Horton D.L."/>
            <person name="Alikhan N.-F."/>
            <person name="Baker D."/>
            <person name="Gharbi K."/>
            <person name="Hall N."/>
            <person name="Watson M."/>
            <person name="Adriaenssens E.M."/>
            <person name="Foster-Nyarko E."/>
            <person name="Jarju S."/>
            <person name="Secka A."/>
            <person name="Antonio M."/>
            <person name="Oren A."/>
            <person name="Chaudhuri R."/>
            <person name="La Ragione R.M."/>
            <person name="Hildebrand F."/>
            <person name="Pallen M.J."/>
        </authorList>
    </citation>
    <scope>NUCLEOTIDE SEQUENCE [LARGE SCALE GENOMIC DNA]</scope>
    <source>
        <strain evidence="2 3">Sa2CVA6</strain>
    </source>
</reference>
<dbReference type="RefSeq" id="WP_191721914.1">
    <property type="nucleotide sequence ID" value="NZ_JACSQK010000002.1"/>
</dbReference>
<dbReference type="PIRSF" id="PIRSF017082">
    <property type="entry name" value="YflP"/>
    <property type="match status" value="1"/>
</dbReference>
<dbReference type="InterPro" id="IPR006311">
    <property type="entry name" value="TAT_signal"/>
</dbReference>
<name>A0ABR8S7P0_9BURK</name>
<evidence type="ECO:0000313" key="3">
    <source>
        <dbReference type="Proteomes" id="UP000634919"/>
    </source>
</evidence>
<comment type="caution">
    <text evidence="2">The sequence shown here is derived from an EMBL/GenBank/DDBJ whole genome shotgun (WGS) entry which is preliminary data.</text>
</comment>
<dbReference type="PROSITE" id="PS51318">
    <property type="entry name" value="TAT"/>
    <property type="match status" value="1"/>
</dbReference>
<dbReference type="EMBL" id="JACSQK010000002">
    <property type="protein sequence ID" value="MBD7959493.1"/>
    <property type="molecule type" value="Genomic_DNA"/>
</dbReference>
<dbReference type="Proteomes" id="UP000634919">
    <property type="component" value="Unassembled WGS sequence"/>
</dbReference>
<dbReference type="InterPro" id="IPR005064">
    <property type="entry name" value="BUG"/>
</dbReference>
<accession>A0ABR8S7P0</accession>
<dbReference type="Gene3D" id="3.40.190.150">
    <property type="entry name" value="Bordetella uptake gene, domain 1"/>
    <property type="match status" value="1"/>
</dbReference>
<dbReference type="SUPFAM" id="SSF53850">
    <property type="entry name" value="Periplasmic binding protein-like II"/>
    <property type="match status" value="1"/>
</dbReference>
<sequence length="345" mass="36382">MPSPLFAPSAQRTLSRRSWLHSAIAASTAFTTAGLGLPLSAQAKQAATYPARPLKVIVPYPAGGVIDVTARAVTDALAQRWGQPVIVENRPGANGNLGAHAVHQATPDGYTLLIGSMFTVINPLTDSSTRYRTSDFVPVASIGSTPNVWVVPASAPWHTLHDFLAQARQQPGAFNVANPGQGSSNHLGVERLAAAAGIQLTQINYQGQPPFITDLINGQLHIAPLTATLALPHIQSGKLRALAVAAPTRLAALAQVPTLSEQGLSDATVVPWSGFMAPAGTPEAIVAQLQAAIVQVQAQPAVLQRYAALQAQAPERPQDFAQLVQHEQQRWALVLGRTEQTAKAR</sequence>
<protein>
    <submittedName>
        <fullName evidence="2">Tripartite tricarboxylate transporter substrate binding protein</fullName>
    </submittedName>
</protein>
<comment type="similarity">
    <text evidence="1">Belongs to the UPF0065 (bug) family.</text>
</comment>
<evidence type="ECO:0000256" key="1">
    <source>
        <dbReference type="ARBA" id="ARBA00006987"/>
    </source>
</evidence>
<organism evidence="2 3">
    <name type="scientific">Comamonas avium</name>
    <dbReference type="NCBI Taxonomy" id="2762231"/>
    <lineage>
        <taxon>Bacteria</taxon>
        <taxon>Pseudomonadati</taxon>
        <taxon>Pseudomonadota</taxon>
        <taxon>Betaproteobacteria</taxon>
        <taxon>Burkholderiales</taxon>
        <taxon>Comamonadaceae</taxon>
        <taxon>Comamonas</taxon>
    </lineage>
</organism>
<proteinExistence type="inferred from homology"/>
<dbReference type="PANTHER" id="PTHR42928">
    <property type="entry name" value="TRICARBOXYLATE-BINDING PROTEIN"/>
    <property type="match status" value="1"/>
</dbReference>
<dbReference type="PANTHER" id="PTHR42928:SF5">
    <property type="entry name" value="BLR1237 PROTEIN"/>
    <property type="match status" value="1"/>
</dbReference>
<dbReference type="InterPro" id="IPR042100">
    <property type="entry name" value="Bug_dom1"/>
</dbReference>
<dbReference type="CDD" id="cd07012">
    <property type="entry name" value="PBP2_Bug_TTT"/>
    <property type="match status" value="1"/>
</dbReference>
<gene>
    <name evidence="2" type="ORF">H9646_03285</name>
</gene>
<dbReference type="Pfam" id="PF03401">
    <property type="entry name" value="TctC"/>
    <property type="match status" value="1"/>
</dbReference>